<dbReference type="GO" id="GO:0006107">
    <property type="term" value="P:oxaloacetate metabolic process"/>
    <property type="evidence" value="ECO:0007669"/>
    <property type="project" value="TreeGrafter"/>
</dbReference>
<comment type="cofactor">
    <cofactor evidence="1">
        <name>Mn(2+)</name>
        <dbReference type="ChEBI" id="CHEBI:29035"/>
    </cofactor>
</comment>
<evidence type="ECO:0000256" key="3">
    <source>
        <dbReference type="ARBA" id="ARBA00011245"/>
    </source>
</evidence>
<feature type="domain" description="Phosphoenolpyruvate carboxykinase C-terminal P-loop" evidence="11">
    <location>
        <begin position="321"/>
        <end position="683"/>
    </location>
</feature>
<dbReference type="GO" id="GO:0005525">
    <property type="term" value="F:GTP binding"/>
    <property type="evidence" value="ECO:0007669"/>
    <property type="project" value="UniProtKB-KW"/>
</dbReference>
<dbReference type="GO" id="GO:0042594">
    <property type="term" value="P:response to starvation"/>
    <property type="evidence" value="ECO:0007669"/>
    <property type="project" value="TreeGrafter"/>
</dbReference>
<reference evidence="13" key="1">
    <citation type="submission" date="2023-03" db="EMBL/GenBank/DDBJ databases">
        <authorList>
            <person name="Steffen K."/>
            <person name="Cardenas P."/>
        </authorList>
    </citation>
    <scope>NUCLEOTIDE SEQUENCE</scope>
</reference>
<evidence type="ECO:0000259" key="11">
    <source>
        <dbReference type="Pfam" id="PF00821"/>
    </source>
</evidence>
<dbReference type="InterPro" id="IPR008209">
    <property type="entry name" value="PEP_carboxykinase_GTP"/>
</dbReference>
<protein>
    <recommendedName>
        <fullName evidence="4">phosphoenolpyruvate carboxykinase (GTP)</fullName>
        <ecNumber evidence="4">4.1.1.32</ecNumber>
    </recommendedName>
</protein>
<dbReference type="CDD" id="cd00819">
    <property type="entry name" value="PEPCK_GTP"/>
    <property type="match status" value="1"/>
</dbReference>
<dbReference type="Gene3D" id="2.170.8.10">
    <property type="entry name" value="Phosphoenolpyruvate Carboxykinase, domain 2"/>
    <property type="match status" value="1"/>
</dbReference>
<dbReference type="Proteomes" id="UP001174909">
    <property type="component" value="Unassembled WGS sequence"/>
</dbReference>
<feature type="non-terminal residue" evidence="13">
    <location>
        <position position="689"/>
    </location>
</feature>
<accession>A0AA35RR43</accession>
<dbReference type="PROSITE" id="PS00505">
    <property type="entry name" value="PEPCK_GTP"/>
    <property type="match status" value="1"/>
</dbReference>
<keyword evidence="8" id="KW-0342">GTP-binding</keyword>
<keyword evidence="7" id="KW-0210">Decarboxylase</keyword>
<comment type="subunit">
    <text evidence="3">Monomer.</text>
</comment>
<dbReference type="AlphaFoldDB" id="A0AA35RR43"/>
<evidence type="ECO:0000256" key="1">
    <source>
        <dbReference type="ARBA" id="ARBA00001936"/>
    </source>
</evidence>
<evidence type="ECO:0000259" key="12">
    <source>
        <dbReference type="Pfam" id="PF17297"/>
    </source>
</evidence>
<dbReference type="SUPFAM" id="SSF68923">
    <property type="entry name" value="PEP carboxykinase N-terminal domain"/>
    <property type="match status" value="1"/>
</dbReference>
<dbReference type="FunFam" id="3.40.449.10:FF:000003">
    <property type="entry name" value="Phosphoenolpyruvate carboxykinase, cytosolic [GTP]"/>
    <property type="match status" value="1"/>
</dbReference>
<name>A0AA35RR43_GEOBA</name>
<dbReference type="GO" id="GO:0033993">
    <property type="term" value="P:response to lipid"/>
    <property type="evidence" value="ECO:0007669"/>
    <property type="project" value="TreeGrafter"/>
</dbReference>
<evidence type="ECO:0000256" key="2">
    <source>
        <dbReference type="ARBA" id="ARBA00005796"/>
    </source>
</evidence>
<dbReference type="HAMAP" id="MF_00452">
    <property type="entry name" value="PEPCK_GTP"/>
    <property type="match status" value="1"/>
</dbReference>
<dbReference type="PANTHER" id="PTHR11561">
    <property type="entry name" value="PHOSPHOENOLPYRUVATE CARBOXYKINASE"/>
    <property type="match status" value="1"/>
</dbReference>
<proteinExistence type="inferred from homology"/>
<keyword evidence="14" id="KW-1185">Reference proteome</keyword>
<dbReference type="InterPro" id="IPR018091">
    <property type="entry name" value="PEP_carboxykin_GTP_CS"/>
</dbReference>
<dbReference type="NCBIfam" id="NF003253">
    <property type="entry name" value="PRK04210.1"/>
    <property type="match status" value="1"/>
</dbReference>
<dbReference type="InterPro" id="IPR035077">
    <property type="entry name" value="PEP_carboxykinase_GTP_C"/>
</dbReference>
<keyword evidence="6" id="KW-0547">Nucleotide-binding</keyword>
<evidence type="ECO:0000313" key="13">
    <source>
        <dbReference type="EMBL" id="CAI8014762.1"/>
    </source>
</evidence>
<dbReference type="FunFam" id="3.90.228.20:FF:000005">
    <property type="entry name" value="Phosphoenolpyruvate carboxykinase [GTP], mitochondrial"/>
    <property type="match status" value="1"/>
</dbReference>
<dbReference type="InterPro" id="IPR008210">
    <property type="entry name" value="PEP_carboxykinase_N"/>
</dbReference>
<evidence type="ECO:0000256" key="8">
    <source>
        <dbReference type="ARBA" id="ARBA00023134"/>
    </source>
</evidence>
<comment type="caution">
    <text evidence="13">The sequence shown here is derived from an EMBL/GenBank/DDBJ whole genome shotgun (WGS) entry which is preliminary data.</text>
</comment>
<evidence type="ECO:0000256" key="7">
    <source>
        <dbReference type="ARBA" id="ARBA00022793"/>
    </source>
</evidence>
<dbReference type="Pfam" id="PF17297">
    <property type="entry name" value="PEPCK_N"/>
    <property type="match status" value="1"/>
</dbReference>
<keyword evidence="9" id="KW-0464">Manganese</keyword>
<dbReference type="EC" id="4.1.1.32" evidence="4"/>
<gene>
    <name evidence="13" type="ORF">GBAR_LOCUS9203</name>
</gene>
<organism evidence="13 14">
    <name type="scientific">Geodia barretti</name>
    <name type="common">Barrett's horny sponge</name>
    <dbReference type="NCBI Taxonomy" id="519541"/>
    <lineage>
        <taxon>Eukaryota</taxon>
        <taxon>Metazoa</taxon>
        <taxon>Porifera</taxon>
        <taxon>Demospongiae</taxon>
        <taxon>Heteroscleromorpha</taxon>
        <taxon>Tetractinellida</taxon>
        <taxon>Astrophorina</taxon>
        <taxon>Geodiidae</taxon>
        <taxon>Geodia</taxon>
    </lineage>
</organism>
<dbReference type="InterPro" id="IPR035078">
    <property type="entry name" value="PEP_carboxykinase_GTP_N"/>
</dbReference>
<dbReference type="GO" id="GO:0006094">
    <property type="term" value="P:gluconeogenesis"/>
    <property type="evidence" value="ECO:0007669"/>
    <property type="project" value="InterPro"/>
</dbReference>
<dbReference type="GO" id="GO:0004613">
    <property type="term" value="F:phosphoenolpyruvate carboxykinase (GTP) activity"/>
    <property type="evidence" value="ECO:0007669"/>
    <property type="project" value="UniProtKB-EC"/>
</dbReference>
<dbReference type="SUPFAM" id="SSF53795">
    <property type="entry name" value="PEP carboxykinase-like"/>
    <property type="match status" value="1"/>
</dbReference>
<dbReference type="GO" id="GO:0046327">
    <property type="term" value="P:glycerol biosynthetic process from pyruvate"/>
    <property type="evidence" value="ECO:0007669"/>
    <property type="project" value="TreeGrafter"/>
</dbReference>
<feature type="domain" description="Phosphoenolpyruvate carboxykinase GTP-utilising N-terminal" evidence="12">
    <location>
        <begin position="90"/>
        <end position="317"/>
    </location>
</feature>
<evidence type="ECO:0000256" key="6">
    <source>
        <dbReference type="ARBA" id="ARBA00022741"/>
    </source>
</evidence>
<dbReference type="GO" id="GO:0005829">
    <property type="term" value="C:cytosol"/>
    <property type="evidence" value="ECO:0007669"/>
    <property type="project" value="TreeGrafter"/>
</dbReference>
<dbReference type="EMBL" id="CASHTH010001390">
    <property type="protein sequence ID" value="CAI8014762.1"/>
    <property type="molecule type" value="Genomic_DNA"/>
</dbReference>
<sequence length="689" mass="77212">IFAIYVERDSRCRSQYSRRQLRRCRTASFQATDMWKQGWNLIRRTPLRLAGGLPTKTGSKFIPRTSPATTGVRYLSASIQLTDLAPRVREFVEEHVKILRPANVHVCDGSSEENQSMVKLLQDIGRLKKLDKYENCYLAITSPEDVARVEKQTYVCTTKKEDSVPTPAPRVESVLGNWKDPQEMDKEMESKFQGSMEGRTMYVIPFSMGPLGSKLSKIGIQLTDSEYVVASMRIMTRMGRGVLDVLKDGSFVKCVHSVGYPLSEGQKDAEWPCNKKKLAIVQYPERNEIKSFGSGYGGNSLLGKKCFALRIASTIARDEGWLAEHMLILGLTNPQGVKKYIAAAFPSACGKTNMAMLTPTIPGWKAECVGDDIAWMRFNEEGRLMAINPENGFFGVAPGTNTGSNPNAMGTIFRNTIFTNVASTSDGGVFWEGLEKEVPADVSITSWLGTKNWEKLTDHEKKEKPAAHPNSRFCTPTSQCPVVDPDWEDPRGVPIDAILFGGRRPRTIPLVYEANSWNHGVFVGASMRSEATSAASDFKKGGLLHDPFAMRPFFGYNFSHYLQHWLRLQHTPGVQMPKIFHVNWFRKSDGKFIWPGFGDNIRVLDWIFRRCDGEDVAQSSPLGLIPKEGTINTEGLGPIDMASLFQMPKEELREEAAVMEDYFEKQLSGDIPAEVRQELEQFKGRVDAL</sequence>
<dbReference type="GO" id="GO:0071333">
    <property type="term" value="P:cellular response to glucose stimulus"/>
    <property type="evidence" value="ECO:0007669"/>
    <property type="project" value="TreeGrafter"/>
</dbReference>
<dbReference type="Gene3D" id="3.90.228.20">
    <property type="match status" value="1"/>
</dbReference>
<dbReference type="InterPro" id="IPR013035">
    <property type="entry name" value="PEP_carboxykinase_C"/>
</dbReference>
<evidence type="ECO:0000256" key="9">
    <source>
        <dbReference type="ARBA" id="ARBA00023211"/>
    </source>
</evidence>
<dbReference type="GO" id="GO:0019543">
    <property type="term" value="P:propionate catabolic process"/>
    <property type="evidence" value="ECO:0007669"/>
    <property type="project" value="TreeGrafter"/>
</dbReference>
<dbReference type="Gene3D" id="3.40.449.10">
    <property type="entry name" value="Phosphoenolpyruvate Carboxykinase, domain 1"/>
    <property type="match status" value="1"/>
</dbReference>
<comment type="similarity">
    <text evidence="2">Belongs to the phosphoenolpyruvate carboxykinase [GTP] family.</text>
</comment>
<evidence type="ECO:0000313" key="14">
    <source>
        <dbReference type="Proteomes" id="UP001174909"/>
    </source>
</evidence>
<dbReference type="PANTHER" id="PTHR11561:SF0">
    <property type="entry name" value="PHOSPHOENOLPYRUVATE CARBOXYKINASE [GTP]-RELATED"/>
    <property type="match status" value="1"/>
</dbReference>
<dbReference type="Pfam" id="PF00821">
    <property type="entry name" value="PEPCK_GTP"/>
    <property type="match status" value="1"/>
</dbReference>
<keyword evidence="5" id="KW-0479">Metal-binding</keyword>
<evidence type="ECO:0000256" key="5">
    <source>
        <dbReference type="ARBA" id="ARBA00022723"/>
    </source>
</evidence>
<evidence type="ECO:0000256" key="4">
    <source>
        <dbReference type="ARBA" id="ARBA00012306"/>
    </source>
</evidence>
<dbReference type="GO" id="GO:0030145">
    <property type="term" value="F:manganese ion binding"/>
    <property type="evidence" value="ECO:0007669"/>
    <property type="project" value="TreeGrafter"/>
</dbReference>
<evidence type="ECO:0000256" key="10">
    <source>
        <dbReference type="ARBA" id="ARBA00023239"/>
    </source>
</evidence>
<keyword evidence="10" id="KW-0456">Lyase</keyword>